<sequence length="114" mass="13090">MLQFAELEQGQVQLTAIGKDFAATTILPIKKRFRQQVLQHSSGISSIVQTLRERRSYSLQTGFFLNLWENQSPRLGAKQQFTTAVDWGCYVELFEYDSREERLLLTDGRGCLEG</sequence>
<evidence type="ECO:0000313" key="2">
    <source>
        <dbReference type="Proteomes" id="UP000889800"/>
    </source>
</evidence>
<gene>
    <name evidence="1" type="ordered locus">Synpcc7942_1245</name>
</gene>
<proteinExistence type="predicted"/>
<reference evidence="2" key="1">
    <citation type="submission" date="2005-08" db="EMBL/GenBank/DDBJ databases">
        <title>Complete sequence of chromosome 1 of Synechococcus elongatus PCC 7942.</title>
        <authorList>
            <consortium name="US DOE Joint Genome Institute"/>
            <person name="Copeland A."/>
            <person name="Lucas S."/>
            <person name="Lapidus A."/>
            <person name="Barry K."/>
            <person name="Detter J.C."/>
            <person name="Glavina T."/>
            <person name="Hammon N."/>
            <person name="Israni S."/>
            <person name="Pitluck S."/>
            <person name="Schmutz J."/>
            <person name="Larimer F."/>
            <person name="Land M."/>
            <person name="Kyrpides N."/>
            <person name="Lykidis A."/>
            <person name="Richardson P."/>
        </authorList>
    </citation>
    <scope>NUCLEOTIDE SEQUENCE [LARGE SCALE GENOMIC DNA]</scope>
    <source>
        <strain evidence="2">ATCC 33912 / PCC 7942 / FACHB-805</strain>
    </source>
</reference>
<organism evidence="1 2">
    <name type="scientific">Synechococcus elongatus (strain ATCC 33912 / PCC 7942 / FACHB-805)</name>
    <name type="common">Anacystis nidulans R2</name>
    <dbReference type="NCBI Taxonomy" id="1140"/>
    <lineage>
        <taxon>Bacteria</taxon>
        <taxon>Bacillati</taxon>
        <taxon>Cyanobacteriota</taxon>
        <taxon>Cyanophyceae</taxon>
        <taxon>Synechococcales</taxon>
        <taxon>Synechococcaceae</taxon>
        <taxon>Synechococcus</taxon>
    </lineage>
</organism>
<dbReference type="Proteomes" id="UP000889800">
    <property type="component" value="Chromosome"/>
</dbReference>
<evidence type="ECO:0000313" key="1">
    <source>
        <dbReference type="EMBL" id="ABB57275.1"/>
    </source>
</evidence>
<keyword evidence="2" id="KW-1185">Reference proteome</keyword>
<dbReference type="EMBL" id="CP000100">
    <property type="protein sequence ID" value="ABB57275.1"/>
    <property type="molecule type" value="Genomic_DNA"/>
</dbReference>
<protein>
    <submittedName>
        <fullName evidence="1">Uncharacterized protein</fullName>
    </submittedName>
</protein>
<dbReference type="eggNOG" id="COG4754">
    <property type="taxonomic scope" value="Bacteria"/>
</dbReference>
<dbReference type="BioCyc" id="SYNEL:SYNPCC7942_1245-MONOMER"/>
<dbReference type="InterPro" id="IPR018632">
    <property type="entry name" value="AAA-associated_dom_C"/>
</dbReference>
<dbReference type="KEGG" id="syf:Synpcc7942_1245"/>
<dbReference type="Pfam" id="PF09821">
    <property type="entry name" value="AAA_assoc_C"/>
    <property type="match status" value="1"/>
</dbReference>
<dbReference type="HOGENOM" id="CLU_2119895_0_0_3"/>
<name>Q31NU4_SYNE7</name>
<accession>Q31NU4</accession>
<dbReference type="AlphaFoldDB" id="Q31NU4"/>
<dbReference type="PaxDb" id="1140-Synpcc7942_1245"/>
<dbReference type="OrthoDB" id="8773773at2"/>